<feature type="region of interest" description="Disordered" evidence="6">
    <location>
        <begin position="1"/>
        <end position="34"/>
    </location>
</feature>
<dbReference type="GO" id="GO:0022857">
    <property type="term" value="F:transmembrane transporter activity"/>
    <property type="evidence" value="ECO:0007669"/>
    <property type="project" value="InterPro"/>
</dbReference>
<dbReference type="InterPro" id="IPR020846">
    <property type="entry name" value="MFS_dom"/>
</dbReference>
<feature type="transmembrane region" description="Helical" evidence="7">
    <location>
        <begin position="448"/>
        <end position="466"/>
    </location>
</feature>
<comment type="caution">
    <text evidence="9">The sequence shown here is derived from an EMBL/GenBank/DDBJ whole genome shotgun (WGS) entry which is preliminary data.</text>
</comment>
<feature type="compositionally biased region" description="Basic and acidic residues" evidence="6">
    <location>
        <begin position="8"/>
        <end position="34"/>
    </location>
</feature>
<accession>A0A3E2HME5</accession>
<feature type="transmembrane region" description="Helical" evidence="7">
    <location>
        <begin position="500"/>
        <end position="523"/>
    </location>
</feature>
<evidence type="ECO:0000256" key="1">
    <source>
        <dbReference type="ARBA" id="ARBA00004141"/>
    </source>
</evidence>
<reference evidence="9 10" key="1">
    <citation type="submission" date="2018-05" db="EMBL/GenBank/DDBJ databases">
        <title>Draft genome sequence of Scytalidium lignicola DSM 105466, a ubiquitous saprotrophic fungus.</title>
        <authorList>
            <person name="Buettner E."/>
            <person name="Gebauer A.M."/>
            <person name="Hofrichter M."/>
            <person name="Liers C."/>
            <person name="Kellner H."/>
        </authorList>
    </citation>
    <scope>NUCLEOTIDE SEQUENCE [LARGE SCALE GENOMIC DNA]</scope>
    <source>
        <strain evidence="9 10">DSM 105466</strain>
    </source>
</reference>
<feature type="transmembrane region" description="Helical" evidence="7">
    <location>
        <begin position="253"/>
        <end position="274"/>
    </location>
</feature>
<evidence type="ECO:0000256" key="2">
    <source>
        <dbReference type="ARBA" id="ARBA00008335"/>
    </source>
</evidence>
<proteinExistence type="inferred from homology"/>
<dbReference type="OrthoDB" id="5296287at2759"/>
<gene>
    <name evidence="9" type="ORF">B7463_g1771</name>
</gene>
<dbReference type="PANTHER" id="PTHR23502">
    <property type="entry name" value="MAJOR FACILITATOR SUPERFAMILY"/>
    <property type="match status" value="1"/>
</dbReference>
<protein>
    <recommendedName>
        <fullName evidence="8">Major facilitator superfamily (MFS) profile domain-containing protein</fullName>
    </recommendedName>
</protein>
<evidence type="ECO:0000313" key="9">
    <source>
        <dbReference type="EMBL" id="RFU34538.1"/>
    </source>
</evidence>
<feature type="transmembrane region" description="Helical" evidence="7">
    <location>
        <begin position="159"/>
        <end position="180"/>
    </location>
</feature>
<evidence type="ECO:0000256" key="4">
    <source>
        <dbReference type="ARBA" id="ARBA00022989"/>
    </source>
</evidence>
<dbReference type="OMA" id="WNIACAV"/>
<feature type="transmembrane region" description="Helical" evidence="7">
    <location>
        <begin position="394"/>
        <end position="413"/>
    </location>
</feature>
<evidence type="ECO:0000256" key="3">
    <source>
        <dbReference type="ARBA" id="ARBA00022692"/>
    </source>
</evidence>
<dbReference type="Proteomes" id="UP000258309">
    <property type="component" value="Unassembled WGS sequence"/>
</dbReference>
<feature type="transmembrane region" description="Helical" evidence="7">
    <location>
        <begin position="125"/>
        <end position="147"/>
    </location>
</feature>
<feature type="non-terminal residue" evidence="9">
    <location>
        <position position="1"/>
    </location>
</feature>
<comment type="subcellular location">
    <subcellularLocation>
        <location evidence="1">Membrane</location>
        <topology evidence="1">Multi-pass membrane protein</topology>
    </subcellularLocation>
</comment>
<feature type="transmembrane region" description="Helical" evidence="7">
    <location>
        <begin position="280"/>
        <end position="300"/>
    </location>
</feature>
<dbReference type="Gene3D" id="1.20.1250.20">
    <property type="entry name" value="MFS general substrate transporter like domains"/>
    <property type="match status" value="1"/>
</dbReference>
<keyword evidence="3 7" id="KW-0812">Transmembrane</keyword>
<dbReference type="PANTHER" id="PTHR23502:SF68">
    <property type="entry name" value="MULTIDRUG TRANSPORTER, PUTATIVE (AFU_ORTHOLOGUE AFUA_3G01120)-RELATED"/>
    <property type="match status" value="1"/>
</dbReference>
<sequence>MPTFEQSALDKETLPSQDDRRRRHSYHEPEPSDAEKIALSILEGHDADIPSNEGYVIHEKTLHHKISGSSSKTQTAVENVELQVDVEKGPDTKSDEIDDPNIVWWDGPGDPENPMNWSNWLRRSNIFIVSAICFVTPLASSMFAPGVPQLMEEFNSTNVELAGFVVSVYILGFAVGPLFLAPCSELYGRLPIYHMCNILFLAFTIACALSTNLNMLIGFRFMAGIWGSAPLTNGGGTIADIVTQEKRGKAMSFFVMGPIIGPVVGPICGGYLTQAKGWRWIFWVLSIISGFFLICSIFLMRETYAAVILKRKTLRLQKETGNLNLRSKLDIGLSAKDYFQRAIIRPAKMLVLSPIVLATSLYVGVIYGYLYLLFTTFTVVFEETYHFSSGSVGLTYLGLGIGSLGGLFSFAWASDRILKSRTAAADHAATTEGRESEGMKPEYRLPPLIPASVLIPAGFFLYGWTAHYHVHWIVPILSTAIIGIGNICVFMAIQIYLVDAYTVFAASALAANTVVRSVLGAVLPLGGQQMYDTLGLGWGNSLLAFIAVGMIPVPWALLKWGEVLRKKYNIDNL</sequence>
<dbReference type="FunFam" id="1.20.1250.20:FF:000011">
    <property type="entry name" value="MFS multidrug transporter, putative"/>
    <property type="match status" value="1"/>
</dbReference>
<dbReference type="PROSITE" id="PS50850">
    <property type="entry name" value="MFS"/>
    <property type="match status" value="1"/>
</dbReference>
<dbReference type="AlphaFoldDB" id="A0A3E2HME5"/>
<dbReference type="EMBL" id="NCSJ02000019">
    <property type="protein sequence ID" value="RFU34538.1"/>
    <property type="molecule type" value="Genomic_DNA"/>
</dbReference>
<dbReference type="GO" id="GO:0016020">
    <property type="term" value="C:membrane"/>
    <property type="evidence" value="ECO:0007669"/>
    <property type="project" value="UniProtKB-SubCell"/>
</dbReference>
<feature type="transmembrane region" description="Helical" evidence="7">
    <location>
        <begin position="350"/>
        <end position="374"/>
    </location>
</feature>
<keyword evidence="10" id="KW-1185">Reference proteome</keyword>
<evidence type="ECO:0000313" key="10">
    <source>
        <dbReference type="Proteomes" id="UP000258309"/>
    </source>
</evidence>
<evidence type="ECO:0000259" key="8">
    <source>
        <dbReference type="PROSITE" id="PS50850"/>
    </source>
</evidence>
<evidence type="ECO:0000256" key="7">
    <source>
        <dbReference type="SAM" id="Phobius"/>
    </source>
</evidence>
<name>A0A3E2HME5_SCYLI</name>
<keyword evidence="5 7" id="KW-0472">Membrane</keyword>
<feature type="domain" description="Major facilitator superfamily (MFS) profile" evidence="8">
    <location>
        <begin position="125"/>
        <end position="567"/>
    </location>
</feature>
<organism evidence="9 10">
    <name type="scientific">Scytalidium lignicola</name>
    <name type="common">Hyphomycete</name>
    <dbReference type="NCBI Taxonomy" id="5539"/>
    <lineage>
        <taxon>Eukaryota</taxon>
        <taxon>Fungi</taxon>
        <taxon>Dikarya</taxon>
        <taxon>Ascomycota</taxon>
        <taxon>Pezizomycotina</taxon>
        <taxon>Leotiomycetes</taxon>
        <taxon>Leotiomycetes incertae sedis</taxon>
        <taxon>Scytalidium</taxon>
    </lineage>
</organism>
<dbReference type="CDD" id="cd17323">
    <property type="entry name" value="MFS_Tpo1_MDR_like"/>
    <property type="match status" value="1"/>
</dbReference>
<dbReference type="InterPro" id="IPR036259">
    <property type="entry name" value="MFS_trans_sf"/>
</dbReference>
<feature type="non-terminal residue" evidence="9">
    <location>
        <position position="573"/>
    </location>
</feature>
<feature type="transmembrane region" description="Helical" evidence="7">
    <location>
        <begin position="192"/>
        <end position="211"/>
    </location>
</feature>
<dbReference type="STRING" id="5539.A0A3E2HME5"/>
<dbReference type="SUPFAM" id="SSF103473">
    <property type="entry name" value="MFS general substrate transporter"/>
    <property type="match status" value="1"/>
</dbReference>
<feature type="transmembrane region" description="Helical" evidence="7">
    <location>
        <begin position="472"/>
        <end position="493"/>
    </location>
</feature>
<keyword evidence="4 7" id="KW-1133">Transmembrane helix</keyword>
<feature type="transmembrane region" description="Helical" evidence="7">
    <location>
        <begin position="217"/>
        <end position="241"/>
    </location>
</feature>
<dbReference type="InterPro" id="IPR011701">
    <property type="entry name" value="MFS"/>
</dbReference>
<evidence type="ECO:0000256" key="5">
    <source>
        <dbReference type="ARBA" id="ARBA00023136"/>
    </source>
</evidence>
<dbReference type="Pfam" id="PF07690">
    <property type="entry name" value="MFS_1"/>
    <property type="match status" value="1"/>
</dbReference>
<comment type="similarity">
    <text evidence="2">Belongs to the major facilitator superfamily.</text>
</comment>
<feature type="transmembrane region" description="Helical" evidence="7">
    <location>
        <begin position="535"/>
        <end position="558"/>
    </location>
</feature>
<evidence type="ECO:0000256" key="6">
    <source>
        <dbReference type="SAM" id="MobiDB-lite"/>
    </source>
</evidence>